<evidence type="ECO:0000313" key="1">
    <source>
        <dbReference type="EMBL" id="TFY68613.1"/>
    </source>
</evidence>
<comment type="caution">
    <text evidence="1">The sequence shown here is derived from an EMBL/GenBank/DDBJ whole genome shotgun (WGS) entry which is preliminary data.</text>
</comment>
<organism evidence="1 2">
    <name type="scientific">Dentipellis fragilis</name>
    <dbReference type="NCBI Taxonomy" id="205917"/>
    <lineage>
        <taxon>Eukaryota</taxon>
        <taxon>Fungi</taxon>
        <taxon>Dikarya</taxon>
        <taxon>Basidiomycota</taxon>
        <taxon>Agaricomycotina</taxon>
        <taxon>Agaricomycetes</taxon>
        <taxon>Russulales</taxon>
        <taxon>Hericiaceae</taxon>
        <taxon>Dentipellis</taxon>
    </lineage>
</organism>
<dbReference type="OrthoDB" id="2669285at2759"/>
<evidence type="ECO:0000313" key="2">
    <source>
        <dbReference type="Proteomes" id="UP000298327"/>
    </source>
</evidence>
<dbReference type="AlphaFoldDB" id="A0A4Y9Z431"/>
<gene>
    <name evidence="1" type="ORF">EVG20_g3478</name>
</gene>
<dbReference type="EMBL" id="SEOQ01000157">
    <property type="protein sequence ID" value="TFY68613.1"/>
    <property type="molecule type" value="Genomic_DNA"/>
</dbReference>
<proteinExistence type="predicted"/>
<sequence>MTTTSPIGSPSSFRNRMSLNSLHMAGEYDIPGDISPTSSTFSTSTSFSDRLGPSHTFSSLNVTAAPPVHKLTIRTNPTISTCFDPADKELYDLWAPKA</sequence>
<reference evidence="1 2" key="1">
    <citation type="submission" date="2019-02" db="EMBL/GenBank/DDBJ databases">
        <title>Genome sequencing of the rare red list fungi Dentipellis fragilis.</title>
        <authorList>
            <person name="Buettner E."/>
            <person name="Kellner H."/>
        </authorList>
    </citation>
    <scope>NUCLEOTIDE SEQUENCE [LARGE SCALE GENOMIC DNA]</scope>
    <source>
        <strain evidence="1 2">DSM 105465</strain>
    </source>
</reference>
<dbReference type="Proteomes" id="UP000298327">
    <property type="component" value="Unassembled WGS sequence"/>
</dbReference>
<name>A0A4Y9Z431_9AGAM</name>
<accession>A0A4Y9Z431</accession>
<protein>
    <submittedName>
        <fullName evidence="1">Uncharacterized protein</fullName>
    </submittedName>
</protein>
<keyword evidence="2" id="KW-1185">Reference proteome</keyword>